<dbReference type="SUPFAM" id="SSF52540">
    <property type="entry name" value="P-loop containing nucleoside triphosphate hydrolases"/>
    <property type="match status" value="1"/>
</dbReference>
<feature type="domain" description="FtsK" evidence="5">
    <location>
        <begin position="316"/>
        <end position="505"/>
    </location>
</feature>
<dbReference type="PANTHER" id="PTHR22683:SF41">
    <property type="entry name" value="DNA TRANSLOCASE FTSK"/>
    <property type="match status" value="1"/>
</dbReference>
<dbReference type="Pfam" id="PF01580">
    <property type="entry name" value="FtsK_SpoIIIE"/>
    <property type="match status" value="1"/>
</dbReference>
<dbReference type="GO" id="GO:0003677">
    <property type="term" value="F:DNA binding"/>
    <property type="evidence" value="ECO:0007669"/>
    <property type="project" value="UniProtKB-KW"/>
</dbReference>
<evidence type="ECO:0000313" key="7">
    <source>
        <dbReference type="Proteomes" id="UP000676853"/>
    </source>
</evidence>
<dbReference type="PANTHER" id="PTHR22683">
    <property type="entry name" value="SPORULATION PROTEIN RELATED"/>
    <property type="match status" value="1"/>
</dbReference>
<dbReference type="InterPro" id="IPR027417">
    <property type="entry name" value="P-loop_NTPase"/>
</dbReference>
<proteinExistence type="predicted"/>
<protein>
    <submittedName>
        <fullName evidence="6">Type IV secretion system DNA-binding domain-containing protein</fullName>
    </submittedName>
</protein>
<dbReference type="InterPro" id="IPR002543">
    <property type="entry name" value="FtsK_dom"/>
</dbReference>
<sequence length="642" mass="68525">MSMSAEYDFLFEDIDEPKPDAIDAPEQDDAEAEAERERAAQTVAAEAQEKALTAEVDRYLAMLPAIETARPLPAQTDAQEPDTPRLSGAAWVADRLHKAIDPVAPSGTRITTGVVGTTVAATVIPPAGVKGKPLASAMLAAIDSAGNLGGFTVVRAGGSAFTLRRDGVGVETDAWTRHGSKAARFHDEPASRPAVWDAAGLSVAGSTKGKKRRPKVVEFGEDARGGTVELRLPDGLTIANVERARAALRQSLNAPALEVSARGVHPVLHLNTKAIAAEFPKVNPLRPAMLIRPRNQAERHAAASEFVLPLGVRADGAPILIRQDVAPHMGIFGGTGQGKTVLLSQMVKAAVLQGAEVILADAKNGKDLRRIALERLPGVVHYSSNSEAGLHRVAAYCRDELERRKVLAAALQQRGIEYTPTPLLLVFDEVGAWLDDAISGTDKAAREAAQATIVNLSYVAAQAREQRVFLLVAGQHAYVSAFSGRWKSNTSTLVVLGPPTDNHRQALFTGEQREQVRELGSQISKAMKGRGLVADTETGEVVMFQGFFNPAGEAADRFDAEVHRAPKLRRFAWRFPRGDVPGGDGSWQGWTPATDPSSDSLPVQILDRADGTPDPAAAVFDPISSAYRPGRKPLSDAHQNAN</sequence>
<comment type="caution">
    <text evidence="6">The sequence shown here is derived from an EMBL/GenBank/DDBJ whole genome shotgun (WGS) entry which is preliminary data.</text>
</comment>
<feature type="compositionally biased region" description="Acidic residues" evidence="4">
    <location>
        <begin position="23"/>
        <end position="32"/>
    </location>
</feature>
<organism evidence="6 7">
    <name type="scientific">Tsukamurella paurometabola</name>
    <name type="common">Corynebacterium paurometabolum</name>
    <dbReference type="NCBI Taxonomy" id="2061"/>
    <lineage>
        <taxon>Bacteria</taxon>
        <taxon>Bacillati</taxon>
        <taxon>Actinomycetota</taxon>
        <taxon>Actinomycetes</taxon>
        <taxon>Mycobacteriales</taxon>
        <taxon>Tsukamurellaceae</taxon>
        <taxon>Tsukamurella</taxon>
    </lineage>
</organism>
<evidence type="ECO:0000256" key="3">
    <source>
        <dbReference type="PROSITE-ProRule" id="PRU00289"/>
    </source>
</evidence>
<evidence type="ECO:0000313" key="6">
    <source>
        <dbReference type="EMBL" id="MBS4102933.1"/>
    </source>
</evidence>
<feature type="region of interest" description="Disordered" evidence="4">
    <location>
        <begin position="1"/>
        <end position="36"/>
    </location>
</feature>
<keyword evidence="7" id="KW-1185">Reference proteome</keyword>
<keyword evidence="6" id="KW-0238">DNA-binding</keyword>
<dbReference type="InterPro" id="IPR050206">
    <property type="entry name" value="FtsK/SpoIIIE/SftA"/>
</dbReference>
<evidence type="ECO:0000256" key="2">
    <source>
        <dbReference type="ARBA" id="ARBA00022840"/>
    </source>
</evidence>
<dbReference type="EMBL" id="JAGXOE010000045">
    <property type="protein sequence ID" value="MBS4102933.1"/>
    <property type="molecule type" value="Genomic_DNA"/>
</dbReference>
<name>A0ABS5NG74_TSUPA</name>
<feature type="binding site" evidence="3">
    <location>
        <begin position="333"/>
        <end position="340"/>
    </location>
    <ligand>
        <name>ATP</name>
        <dbReference type="ChEBI" id="CHEBI:30616"/>
    </ligand>
</feature>
<feature type="compositionally biased region" description="Polar residues" evidence="4">
    <location>
        <begin position="588"/>
        <end position="601"/>
    </location>
</feature>
<gene>
    <name evidence="6" type="ORF">KFZ73_17010</name>
</gene>
<evidence type="ECO:0000256" key="4">
    <source>
        <dbReference type="SAM" id="MobiDB-lite"/>
    </source>
</evidence>
<evidence type="ECO:0000256" key="1">
    <source>
        <dbReference type="ARBA" id="ARBA00022741"/>
    </source>
</evidence>
<evidence type="ECO:0000259" key="5">
    <source>
        <dbReference type="PROSITE" id="PS50901"/>
    </source>
</evidence>
<dbReference type="PROSITE" id="PS50901">
    <property type="entry name" value="FTSK"/>
    <property type="match status" value="1"/>
</dbReference>
<dbReference type="Gene3D" id="3.40.50.300">
    <property type="entry name" value="P-loop containing nucleotide triphosphate hydrolases"/>
    <property type="match status" value="1"/>
</dbReference>
<keyword evidence="1 3" id="KW-0547">Nucleotide-binding</keyword>
<dbReference type="Proteomes" id="UP000676853">
    <property type="component" value="Unassembled WGS sequence"/>
</dbReference>
<accession>A0ABS5NG74</accession>
<reference evidence="6 7" key="1">
    <citation type="submission" date="2021-04" db="EMBL/GenBank/DDBJ databases">
        <title>Whole genome sequence analysis of a thiophenic sulfur metabolizing bacteria.</title>
        <authorList>
            <person name="Akhtar N."/>
            <person name="Akram J."/>
            <person name="Aslam A."/>
        </authorList>
    </citation>
    <scope>NUCLEOTIDE SEQUENCE [LARGE SCALE GENOMIC DNA]</scope>
    <source>
        <strain evidence="6 7">3OW</strain>
    </source>
</reference>
<keyword evidence="2 3" id="KW-0067">ATP-binding</keyword>
<feature type="region of interest" description="Disordered" evidence="4">
    <location>
        <begin position="582"/>
        <end position="642"/>
    </location>
</feature>
<dbReference type="RefSeq" id="WP_212554475.1">
    <property type="nucleotide sequence ID" value="NZ_JAGXOE010000045.1"/>
</dbReference>